<dbReference type="EMBL" id="JARBHB010000003">
    <property type="protein sequence ID" value="KAJ8889754.1"/>
    <property type="molecule type" value="Genomic_DNA"/>
</dbReference>
<comment type="caution">
    <text evidence="1">The sequence shown here is derived from an EMBL/GenBank/DDBJ whole genome shotgun (WGS) entry which is preliminary data.</text>
</comment>
<proteinExistence type="predicted"/>
<sequence>MFRAAEISSLFTPMPPGLSYKTLSLHAFQISRLPTAFETSVVNQRLLNGSEKSYSCRVSKHRRGTVLHPGQAPAAPLEPRMAQLETLEAKSGAGMKGWEKWEIPEKTRRPTASSGTIFTCENPVTRPGIKPGSSWWEASLVCAPWSAGPEYFASGYRKRERERELSVMWCFQGVGVQTCLQSVTVHECSRHERHASGSLGFPNLIWRLHELAEEAVLETDVRPFRREDIQEGAANGYNKYGHTATYIALVMPLENCAMRARWRGRGAGYEDTSPSSLFIPNILYDIGNFVKRQSVDMDHHGLFLKGTATSNLEVCITDLLQNMIRVFSTSLVQ</sequence>
<accession>A0ABQ9HZE6</accession>
<reference evidence="1 2" key="1">
    <citation type="submission" date="2023-02" db="EMBL/GenBank/DDBJ databases">
        <title>LHISI_Scaffold_Assembly.</title>
        <authorList>
            <person name="Stuart O.P."/>
            <person name="Cleave R."/>
            <person name="Magrath M.J.L."/>
            <person name="Mikheyev A.S."/>
        </authorList>
    </citation>
    <scope>NUCLEOTIDE SEQUENCE [LARGE SCALE GENOMIC DNA]</scope>
    <source>
        <strain evidence="1">Daus_M_001</strain>
        <tissue evidence="1">Leg muscle</tissue>
    </source>
</reference>
<protein>
    <submittedName>
        <fullName evidence="1">Uncharacterized protein</fullName>
    </submittedName>
</protein>
<evidence type="ECO:0000313" key="1">
    <source>
        <dbReference type="EMBL" id="KAJ8889754.1"/>
    </source>
</evidence>
<name>A0ABQ9HZE6_9NEOP</name>
<dbReference type="Proteomes" id="UP001159363">
    <property type="component" value="Chromosome 3"/>
</dbReference>
<keyword evidence="2" id="KW-1185">Reference proteome</keyword>
<organism evidence="1 2">
    <name type="scientific">Dryococelus australis</name>
    <dbReference type="NCBI Taxonomy" id="614101"/>
    <lineage>
        <taxon>Eukaryota</taxon>
        <taxon>Metazoa</taxon>
        <taxon>Ecdysozoa</taxon>
        <taxon>Arthropoda</taxon>
        <taxon>Hexapoda</taxon>
        <taxon>Insecta</taxon>
        <taxon>Pterygota</taxon>
        <taxon>Neoptera</taxon>
        <taxon>Polyneoptera</taxon>
        <taxon>Phasmatodea</taxon>
        <taxon>Verophasmatodea</taxon>
        <taxon>Anareolatae</taxon>
        <taxon>Phasmatidae</taxon>
        <taxon>Eurycanthinae</taxon>
        <taxon>Dryococelus</taxon>
    </lineage>
</organism>
<gene>
    <name evidence="1" type="ORF">PR048_009256</name>
</gene>
<evidence type="ECO:0000313" key="2">
    <source>
        <dbReference type="Proteomes" id="UP001159363"/>
    </source>
</evidence>